<evidence type="ECO:0000256" key="4">
    <source>
        <dbReference type="PIRSR" id="PIRSR000948-1"/>
    </source>
</evidence>
<dbReference type="InterPro" id="IPR041805">
    <property type="entry name" value="ASMase/PPN1_MPP"/>
</dbReference>
<evidence type="ECO:0000256" key="3">
    <source>
        <dbReference type="PIRNR" id="PIRNR000948"/>
    </source>
</evidence>
<dbReference type="Pfam" id="PF00149">
    <property type="entry name" value="Metallophos"/>
    <property type="match status" value="1"/>
</dbReference>
<feature type="binding site" evidence="4">
    <location>
        <position position="257"/>
    </location>
    <ligand>
        <name>Zn(2+)</name>
        <dbReference type="ChEBI" id="CHEBI:29105"/>
        <label>2</label>
    </ligand>
</feature>
<proteinExistence type="inferred from homology"/>
<comment type="similarity">
    <text evidence="3">Belongs to the acid sphingomyelinase family.</text>
</comment>
<feature type="binding site" evidence="4">
    <location>
        <position position="403"/>
    </location>
    <ligand>
        <name>Zn(2+)</name>
        <dbReference type="ChEBI" id="CHEBI:29105"/>
        <label>2</label>
    </ligand>
</feature>
<evidence type="ECO:0000256" key="1">
    <source>
        <dbReference type="ARBA" id="ARBA00022801"/>
    </source>
</evidence>
<dbReference type="GO" id="GO:0006685">
    <property type="term" value="P:sphingomyelin catabolic process"/>
    <property type="evidence" value="ECO:0007669"/>
    <property type="project" value="UniProtKB-UniRule"/>
</dbReference>
<dbReference type="GO" id="GO:0016020">
    <property type="term" value="C:membrane"/>
    <property type="evidence" value="ECO:0007669"/>
    <property type="project" value="GOC"/>
</dbReference>
<reference evidence="8" key="1">
    <citation type="submission" date="2022-07" db="EMBL/GenBank/DDBJ databases">
        <title>The genome of Lyophyllum shimeji provides insight into the initial evolution of ectomycorrhizal fungal genome.</title>
        <authorList>
            <person name="Kobayashi Y."/>
            <person name="Shibata T."/>
            <person name="Hirakawa H."/>
            <person name="Shigenobu S."/>
            <person name="Nishiyama T."/>
            <person name="Yamada A."/>
            <person name="Hasebe M."/>
            <person name="Kawaguchi M."/>
        </authorList>
    </citation>
    <scope>NUCLEOTIDE SEQUENCE</scope>
    <source>
        <strain evidence="8">AT787</strain>
    </source>
</reference>
<dbReference type="GO" id="GO:0016798">
    <property type="term" value="F:hydrolase activity, acting on glycosyl bonds"/>
    <property type="evidence" value="ECO:0007669"/>
    <property type="project" value="UniProtKB-KW"/>
</dbReference>
<evidence type="ECO:0000259" key="7">
    <source>
        <dbReference type="Pfam" id="PF00149"/>
    </source>
</evidence>
<evidence type="ECO:0000313" key="9">
    <source>
        <dbReference type="Proteomes" id="UP001063166"/>
    </source>
</evidence>
<sequence>MVRLSPLLALPLCFRAARGSLVDDIVNAIENAVDCAGCHALLVPLQGLALLGDAAFDATFIAVCQALKVQDPDVCEGIIKQQGPILAHDLRSISAFGQTATKLCDSVFGLCQPPPINNYIVPFPKPVPSDPKVWTSKGRKPFQVAHFSDVHIDREYAPGSDVNCTKPICCRNYADSAKPPKVPAGPMGEHHCDTTTALAQSMLHAIPADTAFSLFTGDVVEASVWLVNQTGVTNDLQTFDNEMATILGAPVYPAIGNHEVAPINLFPRSTASTPGAAQWVFDTQSKGWTKWIGGAGASQVAHISGSYSIVHPGTDLRIISLNTVYWYKANFWLYDSDTQQSDPNGILAFAVQELQAAEDAGQRAWIIAHIPPGRGDVLHDQSDYFDQIVQRYKNTIAAQFYGHSHQDEFAIAYSNYANRSAETAVSVGFIAPSLTPRSGQPAFKVYDIDPDTYEIMDARVFRSNVDSPTFQSQPTWELYYSARATYGPLVGVQPSEPLGPAFWHRVTEAFARNDTAFQQYRTFLDRGLDEGACDAACKDLTICGLRALRAQDNCIVSKPGLNFRRRDVLAAAHGHPDECEGAGLGSLFSPMPSQMVKTPAQRAELKQVMLEALAREGVQL</sequence>
<organism evidence="8 9">
    <name type="scientific">Lyophyllum shimeji</name>
    <name type="common">Hon-shimeji</name>
    <name type="synonym">Tricholoma shimeji</name>
    <dbReference type="NCBI Taxonomy" id="47721"/>
    <lineage>
        <taxon>Eukaryota</taxon>
        <taxon>Fungi</taxon>
        <taxon>Dikarya</taxon>
        <taxon>Basidiomycota</taxon>
        <taxon>Agaricomycotina</taxon>
        <taxon>Agaricomycetes</taxon>
        <taxon>Agaricomycetidae</taxon>
        <taxon>Agaricales</taxon>
        <taxon>Tricholomatineae</taxon>
        <taxon>Lyophyllaceae</taxon>
        <taxon>Lyophyllum</taxon>
    </lineage>
</organism>
<feature type="binding site" evidence="4">
    <location>
        <position position="149"/>
    </location>
    <ligand>
        <name>Zn(2+)</name>
        <dbReference type="ChEBI" id="CHEBI:29105"/>
        <label>1</label>
    </ligand>
</feature>
<feature type="binding site" evidence="4">
    <location>
        <position position="405"/>
    </location>
    <ligand>
        <name>Zn(2+)</name>
        <dbReference type="ChEBI" id="CHEBI:29105"/>
        <label>1</label>
    </ligand>
</feature>
<name>A0A9P3UR83_LYOSH</name>
<feature type="signal peptide" evidence="6">
    <location>
        <begin position="1"/>
        <end position="19"/>
    </location>
</feature>
<dbReference type="CDD" id="cd00842">
    <property type="entry name" value="MPP_ASMase"/>
    <property type="match status" value="1"/>
</dbReference>
<feature type="binding site" evidence="4">
    <location>
        <position position="151"/>
    </location>
    <ligand>
        <name>Zn(2+)</name>
        <dbReference type="ChEBI" id="CHEBI:29105"/>
        <label>1</label>
    </ligand>
</feature>
<feature type="binding site" evidence="4">
    <location>
        <position position="218"/>
    </location>
    <ligand>
        <name>Zn(2+)</name>
        <dbReference type="ChEBI" id="CHEBI:29105"/>
        <label>1</label>
    </ligand>
</feature>
<feature type="binding site" evidence="4">
    <location>
        <position position="369"/>
    </location>
    <ligand>
        <name>Zn(2+)</name>
        <dbReference type="ChEBI" id="CHEBI:29105"/>
        <label>2</label>
    </ligand>
</feature>
<dbReference type="EMBL" id="BRPK01000011">
    <property type="protein sequence ID" value="GLB42398.1"/>
    <property type="molecule type" value="Genomic_DNA"/>
</dbReference>
<feature type="disulfide bond" evidence="5">
    <location>
        <begin position="64"/>
        <end position="75"/>
    </location>
</feature>
<dbReference type="InterPro" id="IPR004843">
    <property type="entry name" value="Calcineurin-like_PHP"/>
</dbReference>
<dbReference type="GO" id="GO:0005615">
    <property type="term" value="C:extracellular space"/>
    <property type="evidence" value="ECO:0007669"/>
    <property type="project" value="TreeGrafter"/>
</dbReference>
<feature type="disulfide bond" evidence="5">
    <location>
        <begin position="170"/>
        <end position="192"/>
    </location>
</feature>
<accession>A0A9P3UR83</accession>
<feature type="chain" id="PRO_5040314125" description="Sphingomyelin phosphodiesterase" evidence="6">
    <location>
        <begin position="20"/>
        <end position="620"/>
    </location>
</feature>
<evidence type="ECO:0000256" key="2">
    <source>
        <dbReference type="ARBA" id="ARBA00023180"/>
    </source>
</evidence>
<dbReference type="OrthoDB" id="282973at2759"/>
<evidence type="ECO:0000313" key="8">
    <source>
        <dbReference type="EMBL" id="GLB42398.1"/>
    </source>
</evidence>
<feature type="disulfide bond" evidence="5">
    <location>
        <begin position="164"/>
        <end position="169"/>
    </location>
</feature>
<dbReference type="GO" id="GO:0004767">
    <property type="term" value="F:sphingomyelin phosphodiesterase activity"/>
    <property type="evidence" value="ECO:0007669"/>
    <property type="project" value="UniProtKB-UniRule"/>
</dbReference>
<keyword evidence="1 3" id="KW-0378">Hydrolase</keyword>
<dbReference type="SUPFAM" id="SSF56300">
    <property type="entry name" value="Metallo-dependent phosphatases"/>
    <property type="match status" value="1"/>
</dbReference>
<dbReference type="Proteomes" id="UP001063166">
    <property type="component" value="Unassembled WGS sequence"/>
</dbReference>
<dbReference type="PANTHER" id="PTHR10340:SF34">
    <property type="entry name" value="SPHINGOMYELIN PHOSPHODIESTERASE"/>
    <property type="match status" value="1"/>
</dbReference>
<dbReference type="InterPro" id="IPR029052">
    <property type="entry name" value="Metallo-depent_PP-like"/>
</dbReference>
<dbReference type="GO" id="GO:0046872">
    <property type="term" value="F:metal ion binding"/>
    <property type="evidence" value="ECO:0007669"/>
    <property type="project" value="UniProtKB-KW"/>
</dbReference>
<keyword evidence="4" id="KW-0479">Metal-binding</keyword>
<dbReference type="AlphaFoldDB" id="A0A9P3UR83"/>
<protein>
    <recommendedName>
        <fullName evidence="3">Sphingomyelin phosphodiesterase</fullName>
    </recommendedName>
</protein>
<dbReference type="PIRSF" id="PIRSF000948">
    <property type="entry name" value="Sphingomy_PDE"/>
    <property type="match status" value="1"/>
</dbReference>
<feature type="binding site" evidence="4">
    <location>
        <position position="218"/>
    </location>
    <ligand>
        <name>Zn(2+)</name>
        <dbReference type="ChEBI" id="CHEBI:29105"/>
        <label>2</label>
    </ligand>
</feature>
<keyword evidence="4" id="KW-0862">Zinc</keyword>
<feature type="domain" description="Calcineurin-like phosphoesterase" evidence="7">
    <location>
        <begin position="143"/>
        <end position="406"/>
    </location>
</feature>
<feature type="disulfide bond" evidence="5">
    <location>
        <begin position="533"/>
        <end position="537"/>
    </location>
</feature>
<dbReference type="PANTHER" id="PTHR10340">
    <property type="entry name" value="SPHINGOMYELIN PHOSPHODIESTERASE"/>
    <property type="match status" value="1"/>
</dbReference>
<comment type="caution">
    <text evidence="8">The sequence shown here is derived from an EMBL/GenBank/DDBJ whole genome shotgun (WGS) entry which is preliminary data.</text>
</comment>
<keyword evidence="9" id="KW-1185">Reference proteome</keyword>
<keyword evidence="6" id="KW-0732">Signal</keyword>
<comment type="cofactor">
    <cofactor evidence="4">
        <name>Zn(2+)</name>
        <dbReference type="ChEBI" id="CHEBI:29105"/>
    </cofactor>
    <text evidence="4">Binds 2 Zn(2+) ions per subunit.</text>
</comment>
<dbReference type="InterPro" id="IPR011160">
    <property type="entry name" value="Sphingomy_PDE"/>
</dbReference>
<keyword evidence="3" id="KW-0326">Glycosidase</keyword>
<keyword evidence="2" id="KW-0325">Glycoprotein</keyword>
<evidence type="ECO:0000256" key="6">
    <source>
        <dbReference type="SAM" id="SignalP"/>
    </source>
</evidence>
<gene>
    <name evidence="8" type="ORF">LshimejAT787_1104130</name>
</gene>
<dbReference type="Gene3D" id="3.60.21.10">
    <property type="match status" value="1"/>
</dbReference>
<keyword evidence="5" id="KW-1015">Disulfide bond</keyword>
<comment type="function">
    <text evidence="3">Converts sphingomyelin to ceramide.</text>
</comment>
<evidence type="ECO:0000256" key="5">
    <source>
        <dbReference type="PIRSR" id="PIRSR000948-2"/>
    </source>
</evidence>